<dbReference type="AlphaFoldDB" id="A0AAV6N8S3"/>
<feature type="non-terminal residue" evidence="1">
    <location>
        <position position="1"/>
    </location>
</feature>
<evidence type="ECO:0000313" key="1">
    <source>
        <dbReference type="EMBL" id="KAG6593032.1"/>
    </source>
</evidence>
<dbReference type="Proteomes" id="UP000685013">
    <property type="component" value="Chromosome 8"/>
</dbReference>
<reference evidence="1 2" key="1">
    <citation type="journal article" date="2021" name="Hortic Res">
        <title>The domestication of Cucurbita argyrosperma as revealed by the genome of its wild relative.</title>
        <authorList>
            <person name="Barrera-Redondo J."/>
            <person name="Sanchez-de la Vega G."/>
            <person name="Aguirre-Liguori J.A."/>
            <person name="Castellanos-Morales G."/>
            <person name="Gutierrez-Guerrero Y.T."/>
            <person name="Aguirre-Dugua X."/>
            <person name="Aguirre-Planter E."/>
            <person name="Tenaillon M.I."/>
            <person name="Lira-Saade R."/>
            <person name="Eguiarte L.E."/>
        </authorList>
    </citation>
    <scope>NUCLEOTIDE SEQUENCE [LARGE SCALE GENOMIC DNA]</scope>
    <source>
        <strain evidence="1">JBR-2021</strain>
    </source>
</reference>
<keyword evidence="2" id="KW-1185">Reference proteome</keyword>
<evidence type="ECO:0000313" key="2">
    <source>
        <dbReference type="Proteomes" id="UP000685013"/>
    </source>
</evidence>
<comment type="caution">
    <text evidence="1">The sequence shown here is derived from an EMBL/GenBank/DDBJ whole genome shotgun (WGS) entry which is preliminary data.</text>
</comment>
<organism evidence="1 2">
    <name type="scientific">Cucurbita argyrosperma subsp. sororia</name>
    <dbReference type="NCBI Taxonomy" id="37648"/>
    <lineage>
        <taxon>Eukaryota</taxon>
        <taxon>Viridiplantae</taxon>
        <taxon>Streptophyta</taxon>
        <taxon>Embryophyta</taxon>
        <taxon>Tracheophyta</taxon>
        <taxon>Spermatophyta</taxon>
        <taxon>Magnoliopsida</taxon>
        <taxon>eudicotyledons</taxon>
        <taxon>Gunneridae</taxon>
        <taxon>Pentapetalae</taxon>
        <taxon>rosids</taxon>
        <taxon>fabids</taxon>
        <taxon>Cucurbitales</taxon>
        <taxon>Cucurbitaceae</taxon>
        <taxon>Cucurbiteae</taxon>
        <taxon>Cucurbita</taxon>
    </lineage>
</organism>
<sequence length="82" mass="9637">MFVRKYLPFECARRRRQLHVLCLALKAESDADLLEILCRMDLFECVYKRCVGGPCPYLLELPAWSINFIKFLGGFWSQYGVE</sequence>
<accession>A0AAV6N8S3</accession>
<gene>
    <name evidence="1" type="ORF">SDJN03_12508</name>
</gene>
<protein>
    <submittedName>
        <fullName evidence="1">Uncharacterized protein</fullName>
    </submittedName>
</protein>
<proteinExistence type="predicted"/>
<dbReference type="EMBL" id="JAGKQH010000008">
    <property type="protein sequence ID" value="KAG6593032.1"/>
    <property type="molecule type" value="Genomic_DNA"/>
</dbReference>
<name>A0AAV6N8S3_9ROSI</name>